<organism evidence="5 6">
    <name type="scientific">Serpentinimonas raichei</name>
    <dbReference type="NCBI Taxonomy" id="1458425"/>
    <lineage>
        <taxon>Bacteria</taxon>
        <taxon>Pseudomonadati</taxon>
        <taxon>Pseudomonadota</taxon>
        <taxon>Betaproteobacteria</taxon>
        <taxon>Burkholderiales</taxon>
        <taxon>Comamonadaceae</taxon>
        <taxon>Serpentinimonas</taxon>
    </lineage>
</organism>
<dbReference type="HOGENOM" id="CLU_000445_69_17_4"/>
<evidence type="ECO:0000259" key="4">
    <source>
        <dbReference type="PROSITE" id="PS50110"/>
    </source>
</evidence>
<dbReference type="AlphaFoldDB" id="A0A060NJ68"/>
<dbReference type="PROSITE" id="PS50110">
    <property type="entry name" value="RESPONSE_REGULATORY"/>
    <property type="match status" value="1"/>
</dbReference>
<gene>
    <name evidence="5" type="ORF">SRAA_1668</name>
</gene>
<evidence type="ECO:0000256" key="3">
    <source>
        <dbReference type="PROSITE-ProRule" id="PRU00169"/>
    </source>
</evidence>
<reference evidence="5 6" key="1">
    <citation type="journal article" date="2014" name="Nat. Commun.">
        <title>Physiological and genomic features of highly alkaliphilic hydrogen-utilizing Betaproteobacteria from a continental serpentinizing site.</title>
        <authorList>
            <person name="Suzuki S."/>
            <person name="Kuenen J.G."/>
            <person name="Schipper K."/>
            <person name="van der Velde S."/>
            <person name="Ishii S."/>
            <person name="Wu A."/>
            <person name="Sorokin D.Y."/>
            <person name="Tenney A."/>
            <person name="Meng X.Y."/>
            <person name="Morrill P.L."/>
            <person name="Kamagata Y."/>
            <person name="Muyzer G."/>
            <person name="Nealson K.H."/>
        </authorList>
    </citation>
    <scope>NUCLEOTIDE SEQUENCE [LARGE SCALE GENOMIC DNA]</scope>
    <source>
        <strain evidence="5 6">A1</strain>
    </source>
</reference>
<dbReference type="KEGG" id="cbaa:SRAA_1668"/>
<dbReference type="SMART" id="SM00448">
    <property type="entry name" value="REC"/>
    <property type="match status" value="1"/>
</dbReference>
<dbReference type="Proteomes" id="UP000067461">
    <property type="component" value="Chromosome"/>
</dbReference>
<dbReference type="Pfam" id="PF00072">
    <property type="entry name" value="Response_reg"/>
    <property type="match status" value="1"/>
</dbReference>
<dbReference type="Gene3D" id="3.40.50.2300">
    <property type="match status" value="1"/>
</dbReference>
<dbReference type="GO" id="GO:0000160">
    <property type="term" value="P:phosphorelay signal transduction system"/>
    <property type="evidence" value="ECO:0007669"/>
    <property type="project" value="UniProtKB-KW"/>
</dbReference>
<accession>A0A060NJ68</accession>
<sequence>MLVVDDSQTVRHCAERFLREGGHEVLLAEDGYQALALLHDFMPDLVFCDILMPRLDGYQTCAIIRRNPRFAHVPVLMLSSKDGVFDLARGRLAGAHDHLGKPFDRKQLLQAVQQHAAFLPTAS</sequence>
<dbReference type="InterPro" id="IPR011006">
    <property type="entry name" value="CheY-like_superfamily"/>
</dbReference>
<proteinExistence type="predicted"/>
<dbReference type="STRING" id="1458425.SRAA_1668"/>
<keyword evidence="1 3" id="KW-0597">Phosphoprotein</keyword>
<evidence type="ECO:0000313" key="5">
    <source>
        <dbReference type="EMBL" id="BAO81522.1"/>
    </source>
</evidence>
<feature type="domain" description="Response regulatory" evidence="4">
    <location>
        <begin position="1"/>
        <end position="116"/>
    </location>
</feature>
<keyword evidence="2" id="KW-0902">Two-component regulatory system</keyword>
<dbReference type="InterPro" id="IPR050595">
    <property type="entry name" value="Bact_response_regulator"/>
</dbReference>
<dbReference type="PANTHER" id="PTHR44591">
    <property type="entry name" value="STRESS RESPONSE REGULATOR PROTEIN 1"/>
    <property type="match status" value="1"/>
</dbReference>
<evidence type="ECO:0000313" key="6">
    <source>
        <dbReference type="Proteomes" id="UP000067461"/>
    </source>
</evidence>
<evidence type="ECO:0000256" key="2">
    <source>
        <dbReference type="ARBA" id="ARBA00023012"/>
    </source>
</evidence>
<keyword evidence="6" id="KW-1185">Reference proteome</keyword>
<protein>
    <recommendedName>
        <fullName evidence="4">Response regulatory domain-containing protein</fullName>
    </recommendedName>
</protein>
<dbReference type="InterPro" id="IPR001789">
    <property type="entry name" value="Sig_transdc_resp-reg_receiver"/>
</dbReference>
<feature type="modified residue" description="4-aspartylphosphate" evidence="3">
    <location>
        <position position="49"/>
    </location>
</feature>
<dbReference type="CDD" id="cd00156">
    <property type="entry name" value="REC"/>
    <property type="match status" value="1"/>
</dbReference>
<evidence type="ECO:0000256" key="1">
    <source>
        <dbReference type="ARBA" id="ARBA00022553"/>
    </source>
</evidence>
<name>A0A060NJ68_9BURK</name>
<dbReference type="SUPFAM" id="SSF52172">
    <property type="entry name" value="CheY-like"/>
    <property type="match status" value="1"/>
</dbReference>
<dbReference type="PANTHER" id="PTHR44591:SF14">
    <property type="entry name" value="PROTEIN PILG"/>
    <property type="match status" value="1"/>
</dbReference>
<dbReference type="EMBL" id="AP014568">
    <property type="protein sequence ID" value="BAO81522.1"/>
    <property type="molecule type" value="Genomic_DNA"/>
</dbReference>